<evidence type="ECO:0000256" key="5">
    <source>
        <dbReference type="ARBA" id="ARBA00022723"/>
    </source>
</evidence>
<evidence type="ECO:0000256" key="4">
    <source>
        <dbReference type="ARBA" id="ARBA00022598"/>
    </source>
</evidence>
<dbReference type="PIRSF" id="PIRSF001563">
    <property type="entry name" value="Folylpolyglu_synth"/>
    <property type="match status" value="1"/>
</dbReference>
<dbReference type="GO" id="GO:0046872">
    <property type="term" value="F:metal ion binding"/>
    <property type="evidence" value="ECO:0007669"/>
    <property type="project" value="UniProtKB-KW"/>
</dbReference>
<dbReference type="Pfam" id="PF02875">
    <property type="entry name" value="Mur_ligase_C"/>
    <property type="match status" value="1"/>
</dbReference>
<keyword evidence="9" id="KW-0289">Folate biosynthesis</keyword>
<dbReference type="InterPro" id="IPR036565">
    <property type="entry name" value="Mur-like_cat_sf"/>
</dbReference>
<dbReference type="InterPro" id="IPR013221">
    <property type="entry name" value="Mur_ligase_cen"/>
</dbReference>
<dbReference type="SUPFAM" id="SSF53623">
    <property type="entry name" value="MurD-like peptide ligases, catalytic domain"/>
    <property type="match status" value="1"/>
</dbReference>
<dbReference type="SUPFAM" id="SSF53244">
    <property type="entry name" value="MurD-like peptide ligases, peptide-binding domain"/>
    <property type="match status" value="1"/>
</dbReference>
<evidence type="ECO:0000259" key="10">
    <source>
        <dbReference type="Pfam" id="PF02875"/>
    </source>
</evidence>
<organism evidence="12">
    <name type="scientific">marine metagenome</name>
    <dbReference type="NCBI Taxonomy" id="408172"/>
    <lineage>
        <taxon>unclassified sequences</taxon>
        <taxon>metagenomes</taxon>
        <taxon>ecological metagenomes</taxon>
    </lineage>
</organism>
<dbReference type="GO" id="GO:0005737">
    <property type="term" value="C:cytoplasm"/>
    <property type="evidence" value="ECO:0007669"/>
    <property type="project" value="TreeGrafter"/>
</dbReference>
<dbReference type="FunFam" id="3.40.1190.10:FF:000004">
    <property type="entry name" value="Dihydrofolate synthase/folylpolyglutamate synthase"/>
    <property type="match status" value="1"/>
</dbReference>
<dbReference type="Gene3D" id="3.90.190.20">
    <property type="entry name" value="Mur ligase, C-terminal domain"/>
    <property type="match status" value="1"/>
</dbReference>
<evidence type="ECO:0000256" key="6">
    <source>
        <dbReference type="ARBA" id="ARBA00022741"/>
    </source>
</evidence>
<evidence type="ECO:0000313" key="12">
    <source>
        <dbReference type="EMBL" id="SVB01824.1"/>
    </source>
</evidence>
<dbReference type="PANTHER" id="PTHR11136:SF0">
    <property type="entry name" value="DIHYDROFOLATE SYNTHETASE-RELATED"/>
    <property type="match status" value="1"/>
</dbReference>
<dbReference type="Pfam" id="PF08245">
    <property type="entry name" value="Mur_ligase_M"/>
    <property type="match status" value="1"/>
</dbReference>
<keyword evidence="8" id="KW-0460">Magnesium</keyword>
<feature type="domain" description="Mur ligase central" evidence="11">
    <location>
        <begin position="50"/>
        <end position="265"/>
    </location>
</feature>
<dbReference type="GO" id="GO:0046656">
    <property type="term" value="P:folic acid biosynthetic process"/>
    <property type="evidence" value="ECO:0007669"/>
    <property type="project" value="UniProtKB-KW"/>
</dbReference>
<evidence type="ECO:0000256" key="7">
    <source>
        <dbReference type="ARBA" id="ARBA00022840"/>
    </source>
</evidence>
<reference evidence="12" key="1">
    <citation type="submission" date="2018-05" db="EMBL/GenBank/DDBJ databases">
        <authorList>
            <person name="Lanie J.A."/>
            <person name="Ng W.-L."/>
            <person name="Kazmierczak K.M."/>
            <person name="Andrzejewski T.M."/>
            <person name="Davidsen T.M."/>
            <person name="Wayne K.J."/>
            <person name="Tettelin H."/>
            <person name="Glass J.I."/>
            <person name="Rusch D."/>
            <person name="Podicherti R."/>
            <person name="Tsui H.-C.T."/>
            <person name="Winkler M.E."/>
        </authorList>
    </citation>
    <scope>NUCLEOTIDE SEQUENCE</scope>
</reference>
<name>A0A382AKC8_9ZZZZ</name>
<sequence>MKNSKTLDSLENWLVRLETLSSIEINLGLERVGVVLKRLNLKKFEYVISIAGTNGKGSTAAILSALLREMGFCVGSYTSPHLHKYNERININGISVSDEQIVQAFKRVESKRQTEPLTYFEYGTLAALSIFEENRVDIAILEVGLGGRLDAVNAIDSNACVITNITFDHCQWLGNDIESIALEKAGIMRKNKPVVFGSKTVPSNIKKHAHKIGSDLLLAGIDYDFLVNENGTWDWYCKSIVVNNIKNLSLNGIHQIENASAALALIASLKNIKFPSKKIINRSLKDIFLPGRQEVVCLNDVIWMFDVAHNPDAARVLYDTILKLDYDGNLIIVVGFLMDKQVSSFVKIIHSLVHRWIVCDLDHPRAIPAEKLSFLISSQLDKPVQITDSISIALNHAHANAKPGDIVLVTGSFYTVGPALKWIELQIQDK</sequence>
<accession>A0A382AKC8</accession>
<proteinExistence type="inferred from homology"/>
<comment type="cofactor">
    <cofactor evidence="1">
        <name>Mg(2+)</name>
        <dbReference type="ChEBI" id="CHEBI:18420"/>
    </cofactor>
</comment>
<keyword evidence="4" id="KW-0436">Ligase</keyword>
<evidence type="ECO:0000256" key="8">
    <source>
        <dbReference type="ARBA" id="ARBA00022842"/>
    </source>
</evidence>
<evidence type="ECO:0008006" key="13">
    <source>
        <dbReference type="Google" id="ProtNLM"/>
    </source>
</evidence>
<comment type="subunit">
    <text evidence="3">Monomer.</text>
</comment>
<evidence type="ECO:0000259" key="11">
    <source>
        <dbReference type="Pfam" id="PF08245"/>
    </source>
</evidence>
<gene>
    <name evidence="12" type="ORF">METZ01_LOCUS154678</name>
</gene>
<evidence type="ECO:0000256" key="2">
    <source>
        <dbReference type="ARBA" id="ARBA00008276"/>
    </source>
</evidence>
<dbReference type="GO" id="GO:0008841">
    <property type="term" value="F:dihydrofolate synthase activity"/>
    <property type="evidence" value="ECO:0007669"/>
    <property type="project" value="TreeGrafter"/>
</dbReference>
<dbReference type="Gene3D" id="3.40.1190.10">
    <property type="entry name" value="Mur-like, catalytic domain"/>
    <property type="match status" value="1"/>
</dbReference>
<protein>
    <recommendedName>
        <fullName evidence="13">Mur ligase central domain-containing protein</fullName>
    </recommendedName>
</protein>
<keyword evidence="6" id="KW-0547">Nucleotide-binding</keyword>
<evidence type="ECO:0000256" key="3">
    <source>
        <dbReference type="ARBA" id="ARBA00011245"/>
    </source>
</evidence>
<dbReference type="AlphaFoldDB" id="A0A382AKC8"/>
<dbReference type="PANTHER" id="PTHR11136">
    <property type="entry name" value="FOLYLPOLYGLUTAMATE SYNTHASE-RELATED"/>
    <property type="match status" value="1"/>
</dbReference>
<evidence type="ECO:0000256" key="1">
    <source>
        <dbReference type="ARBA" id="ARBA00001946"/>
    </source>
</evidence>
<comment type="similarity">
    <text evidence="2">Belongs to the folylpolyglutamate synthase family.</text>
</comment>
<dbReference type="GO" id="GO:0004326">
    <property type="term" value="F:tetrahydrofolylpolyglutamate synthase activity"/>
    <property type="evidence" value="ECO:0007669"/>
    <property type="project" value="InterPro"/>
</dbReference>
<keyword evidence="5" id="KW-0479">Metal-binding</keyword>
<keyword evidence="7" id="KW-0067">ATP-binding</keyword>
<evidence type="ECO:0000256" key="9">
    <source>
        <dbReference type="ARBA" id="ARBA00022909"/>
    </source>
</evidence>
<dbReference type="InterPro" id="IPR036615">
    <property type="entry name" value="Mur_ligase_C_dom_sf"/>
</dbReference>
<feature type="domain" description="Mur ligase C-terminal" evidence="10">
    <location>
        <begin position="291"/>
        <end position="413"/>
    </location>
</feature>
<dbReference type="EMBL" id="UINC01025718">
    <property type="protein sequence ID" value="SVB01824.1"/>
    <property type="molecule type" value="Genomic_DNA"/>
</dbReference>
<dbReference type="NCBIfam" id="TIGR01499">
    <property type="entry name" value="folC"/>
    <property type="match status" value="1"/>
</dbReference>
<dbReference type="GO" id="GO:0005524">
    <property type="term" value="F:ATP binding"/>
    <property type="evidence" value="ECO:0007669"/>
    <property type="project" value="UniProtKB-KW"/>
</dbReference>
<dbReference type="InterPro" id="IPR004101">
    <property type="entry name" value="Mur_ligase_C"/>
</dbReference>
<dbReference type="InterPro" id="IPR001645">
    <property type="entry name" value="Folylpolyglutamate_synth"/>
</dbReference>